<dbReference type="EMBL" id="ODYU01007981">
    <property type="protein sequence ID" value="SOQ51216.1"/>
    <property type="molecule type" value="Genomic_DNA"/>
</dbReference>
<feature type="transmembrane region" description="Helical" evidence="1">
    <location>
        <begin position="100"/>
        <end position="122"/>
    </location>
</feature>
<protein>
    <submittedName>
        <fullName evidence="2">SFRICE002398.2</fullName>
    </submittedName>
</protein>
<feature type="transmembrane region" description="Helical" evidence="1">
    <location>
        <begin position="154"/>
        <end position="175"/>
    </location>
</feature>
<dbReference type="AlphaFoldDB" id="A0A2H1WE39"/>
<keyword evidence="1" id="KW-1133">Transmembrane helix</keyword>
<keyword evidence="1" id="KW-0812">Transmembrane</keyword>
<sequence length="395" mass="45974">MFTKTRAIIPLNNRIEVLSKNDLNKDIQRLFNPFNAVMTLLFSSKYSISNNKITPRGRKYNIVRLLGIFCAMMVTSFRMYKTYMSRNVAAKSIKDPMLLFVYFCMPFLNFATFFSCCINDIVNTQDNVVIIKMIQNLNTDVAFSQIRNFILWNWMSLVMVIGVDAFVYLSTIIYIGNLSVINTVSEIFFSVNDIDFVYTIRLQLLLTKFMEEWIAKVRSINGVVDEDSHYTKMLETYKNILKAYNVFKKLSERLITFRVTSAFYRNLCIFQFILCLLRKWGPLFRNSFEIPQSELIIIIKSVSTMVKMILIIVIHCQYSEKFNMTVEEAKVACILQMKNTNCPKAEKQSCKNVLRENVTFSKMTACGLFYIDGRLPLCLLGLLTQYFVVLLQFAL</sequence>
<organism evidence="2">
    <name type="scientific">Spodoptera frugiperda</name>
    <name type="common">Fall armyworm</name>
    <dbReference type="NCBI Taxonomy" id="7108"/>
    <lineage>
        <taxon>Eukaryota</taxon>
        <taxon>Metazoa</taxon>
        <taxon>Ecdysozoa</taxon>
        <taxon>Arthropoda</taxon>
        <taxon>Hexapoda</taxon>
        <taxon>Insecta</taxon>
        <taxon>Pterygota</taxon>
        <taxon>Neoptera</taxon>
        <taxon>Endopterygota</taxon>
        <taxon>Lepidoptera</taxon>
        <taxon>Glossata</taxon>
        <taxon>Ditrysia</taxon>
        <taxon>Noctuoidea</taxon>
        <taxon>Noctuidae</taxon>
        <taxon>Amphipyrinae</taxon>
        <taxon>Spodoptera</taxon>
    </lineage>
</organism>
<feature type="non-terminal residue" evidence="2">
    <location>
        <position position="395"/>
    </location>
</feature>
<reference evidence="2" key="1">
    <citation type="submission" date="2016-07" db="EMBL/GenBank/DDBJ databases">
        <authorList>
            <person name="Bretaudeau A."/>
        </authorList>
    </citation>
    <scope>NUCLEOTIDE SEQUENCE</scope>
    <source>
        <strain evidence="2">Rice</strain>
        <tissue evidence="2">Whole body</tissue>
    </source>
</reference>
<evidence type="ECO:0000313" key="2">
    <source>
        <dbReference type="EMBL" id="SOQ51216.1"/>
    </source>
</evidence>
<accession>A0A2H1WE39</accession>
<evidence type="ECO:0000256" key="1">
    <source>
        <dbReference type="SAM" id="Phobius"/>
    </source>
</evidence>
<keyword evidence="1" id="KW-0472">Membrane</keyword>
<feature type="transmembrane region" description="Helical" evidence="1">
    <location>
        <begin position="62"/>
        <end position="80"/>
    </location>
</feature>
<gene>
    <name evidence="2" type="primary">SFRICE002398.2</name>
    <name evidence="2" type="ORF">SFRICE_002398.2</name>
</gene>
<name>A0A2H1WE39_SPOFR</name>
<proteinExistence type="predicted"/>